<dbReference type="Proteomes" id="UP001180081">
    <property type="component" value="Unassembled WGS sequence"/>
</dbReference>
<dbReference type="EMBL" id="JAUFPU010000008">
    <property type="protein sequence ID" value="MDN3576977.1"/>
    <property type="molecule type" value="Genomic_DNA"/>
</dbReference>
<organism evidence="1 2">
    <name type="scientific">Chitinimonas viridis</name>
    <dbReference type="NCBI Taxonomy" id="664880"/>
    <lineage>
        <taxon>Bacteria</taxon>
        <taxon>Pseudomonadati</taxon>
        <taxon>Pseudomonadota</taxon>
        <taxon>Betaproteobacteria</taxon>
        <taxon>Neisseriales</taxon>
        <taxon>Chitinibacteraceae</taxon>
        <taxon>Chitinimonas</taxon>
    </lineage>
</organism>
<gene>
    <name evidence="1" type="ORF">QWZ03_09385</name>
</gene>
<evidence type="ECO:0000313" key="1">
    <source>
        <dbReference type="EMBL" id="MDN3576977.1"/>
    </source>
</evidence>
<dbReference type="RefSeq" id="WP_290332457.1">
    <property type="nucleotide sequence ID" value="NZ_JAUFPU010000008.1"/>
</dbReference>
<proteinExistence type="predicted"/>
<reference evidence="1" key="1">
    <citation type="journal article" date="2014" name="Int. J. Syst. Evol. Microbiol.">
        <title>Complete genome of a new Firmicutes species belonging to the dominant human colonic microbiota ('Ruminococcus bicirculans') reveals two chromosomes and a selective capacity to utilize plant glucans.</title>
        <authorList>
            <consortium name="NISC Comparative Sequencing Program"/>
            <person name="Wegmann U."/>
            <person name="Louis P."/>
            <person name="Goesmann A."/>
            <person name="Henrissat B."/>
            <person name="Duncan S.H."/>
            <person name="Flint H.J."/>
        </authorList>
    </citation>
    <scope>NUCLEOTIDE SEQUENCE</scope>
    <source>
        <strain evidence="1">CECT 7703</strain>
    </source>
</reference>
<protein>
    <recommendedName>
        <fullName evidence="3">DNA-binding protein</fullName>
    </recommendedName>
</protein>
<comment type="caution">
    <text evidence="1">The sequence shown here is derived from an EMBL/GenBank/DDBJ whole genome shotgun (WGS) entry which is preliminary data.</text>
</comment>
<keyword evidence="2" id="KW-1185">Reference proteome</keyword>
<name>A0ABT8B3Y6_9NEIS</name>
<sequence length="87" mass="10177">MLTAIWVRSGFIAVRQYSFWQRIAKQDVEKLERLLAKYVTATTASRMLGMHRSHVPNLERRGEIRSITVGDNFPVRLYLRSDVEALR</sequence>
<evidence type="ECO:0000313" key="2">
    <source>
        <dbReference type="Proteomes" id="UP001180081"/>
    </source>
</evidence>
<accession>A0ABT8B3Y6</accession>
<reference evidence="1" key="2">
    <citation type="submission" date="2023-06" db="EMBL/GenBank/DDBJ databases">
        <authorList>
            <person name="Lucena T."/>
            <person name="Sun Q."/>
        </authorList>
    </citation>
    <scope>NUCLEOTIDE SEQUENCE</scope>
    <source>
        <strain evidence="1">CECT 7703</strain>
    </source>
</reference>
<evidence type="ECO:0008006" key="3">
    <source>
        <dbReference type="Google" id="ProtNLM"/>
    </source>
</evidence>